<gene>
    <name evidence="1" type="ORF">NDU88_004307</name>
</gene>
<dbReference type="AlphaFoldDB" id="A0AAV7MWT7"/>
<organism evidence="1 2">
    <name type="scientific">Pleurodeles waltl</name>
    <name type="common">Iberian ribbed newt</name>
    <dbReference type="NCBI Taxonomy" id="8319"/>
    <lineage>
        <taxon>Eukaryota</taxon>
        <taxon>Metazoa</taxon>
        <taxon>Chordata</taxon>
        <taxon>Craniata</taxon>
        <taxon>Vertebrata</taxon>
        <taxon>Euteleostomi</taxon>
        <taxon>Amphibia</taxon>
        <taxon>Batrachia</taxon>
        <taxon>Caudata</taxon>
        <taxon>Salamandroidea</taxon>
        <taxon>Salamandridae</taxon>
        <taxon>Pleurodelinae</taxon>
        <taxon>Pleurodeles</taxon>
    </lineage>
</organism>
<reference evidence="1" key="1">
    <citation type="journal article" date="2022" name="bioRxiv">
        <title>Sequencing and chromosome-scale assembly of the giantPleurodeles waltlgenome.</title>
        <authorList>
            <person name="Brown T."/>
            <person name="Elewa A."/>
            <person name="Iarovenko S."/>
            <person name="Subramanian E."/>
            <person name="Araus A.J."/>
            <person name="Petzold A."/>
            <person name="Susuki M."/>
            <person name="Suzuki K.-i.T."/>
            <person name="Hayashi T."/>
            <person name="Toyoda A."/>
            <person name="Oliveira C."/>
            <person name="Osipova E."/>
            <person name="Leigh N.D."/>
            <person name="Simon A."/>
            <person name="Yun M.H."/>
        </authorList>
    </citation>
    <scope>NUCLEOTIDE SEQUENCE</scope>
    <source>
        <strain evidence="1">20211129_DDA</strain>
        <tissue evidence="1">Liver</tissue>
    </source>
</reference>
<dbReference type="Proteomes" id="UP001066276">
    <property type="component" value="Chromosome 9"/>
</dbReference>
<dbReference type="EMBL" id="JANPWB010000013">
    <property type="protein sequence ID" value="KAJ1106909.1"/>
    <property type="molecule type" value="Genomic_DNA"/>
</dbReference>
<evidence type="ECO:0000313" key="2">
    <source>
        <dbReference type="Proteomes" id="UP001066276"/>
    </source>
</evidence>
<evidence type="ECO:0000313" key="1">
    <source>
        <dbReference type="EMBL" id="KAJ1106909.1"/>
    </source>
</evidence>
<accession>A0AAV7MWT7</accession>
<keyword evidence="2" id="KW-1185">Reference proteome</keyword>
<proteinExistence type="predicted"/>
<sequence>MYLGTSKITAHRRVCVKRGLRWVDITHERDRASFLFRSGRRASFILSAGERCVDPNSTLGSGQALRHF</sequence>
<name>A0AAV7MWT7_PLEWA</name>
<protein>
    <submittedName>
        <fullName evidence="1">Uncharacterized protein</fullName>
    </submittedName>
</protein>
<comment type="caution">
    <text evidence="1">The sequence shown here is derived from an EMBL/GenBank/DDBJ whole genome shotgun (WGS) entry which is preliminary data.</text>
</comment>